<evidence type="ECO:0000259" key="1">
    <source>
        <dbReference type="SMART" id="SM00490"/>
    </source>
</evidence>
<feature type="non-terminal residue" evidence="2">
    <location>
        <position position="561"/>
    </location>
</feature>
<dbReference type="GO" id="GO:0043138">
    <property type="term" value="F:3'-5' DNA helicase activity"/>
    <property type="evidence" value="ECO:0007669"/>
    <property type="project" value="TreeGrafter"/>
</dbReference>
<dbReference type="Proteomes" id="UP000712673">
    <property type="component" value="Unassembled WGS sequence"/>
</dbReference>
<dbReference type="GO" id="GO:0036297">
    <property type="term" value="P:interstrand cross-link repair"/>
    <property type="evidence" value="ECO:0007669"/>
    <property type="project" value="TreeGrafter"/>
</dbReference>
<accession>A0A938B539</accession>
<dbReference type="Gene3D" id="3.40.50.300">
    <property type="entry name" value="P-loop containing nucleotide triphosphate hydrolases"/>
    <property type="match status" value="1"/>
</dbReference>
<dbReference type="PANTHER" id="PTHR47957">
    <property type="entry name" value="ATP-DEPENDENT HELICASE HRQ1"/>
    <property type="match status" value="1"/>
</dbReference>
<evidence type="ECO:0000313" key="2">
    <source>
        <dbReference type="EMBL" id="MBM3227131.1"/>
    </source>
</evidence>
<name>A0A938B539_UNCTE</name>
<dbReference type="GO" id="GO:0006289">
    <property type="term" value="P:nucleotide-excision repair"/>
    <property type="evidence" value="ECO:0007669"/>
    <property type="project" value="TreeGrafter"/>
</dbReference>
<evidence type="ECO:0000313" key="3">
    <source>
        <dbReference type="Proteomes" id="UP000712673"/>
    </source>
</evidence>
<dbReference type="PANTHER" id="PTHR47957:SF3">
    <property type="entry name" value="ATP-DEPENDENT HELICASE HRQ1"/>
    <property type="match status" value="1"/>
</dbReference>
<dbReference type="InterPro" id="IPR001650">
    <property type="entry name" value="Helicase_C-like"/>
</dbReference>
<organism evidence="2 3">
    <name type="scientific">Tectimicrobiota bacterium</name>
    <dbReference type="NCBI Taxonomy" id="2528274"/>
    <lineage>
        <taxon>Bacteria</taxon>
        <taxon>Pseudomonadati</taxon>
        <taxon>Nitrospinota/Tectimicrobiota group</taxon>
        <taxon>Candidatus Tectimicrobiota</taxon>
    </lineage>
</organism>
<dbReference type="InterPro" id="IPR027417">
    <property type="entry name" value="P-loop_NTPase"/>
</dbReference>
<proteinExistence type="predicted"/>
<sequence>AKLAAGIELDHYRDLVRQALVQGFHQLGGDLVAALKFLEQGRQSLSPEEDQALRRFSRQFPDDREAIDAVREACDREPDRQRVASLRQRAHGPYALTAVEQDVWTKLLRLGCNPAGPQPSRQQFNMNGGTSWQDLIQWQNDPPRNKQPGELTSQQQTFLTQLEHLCLMECVQTLFAHKRKSVEALGLGWVTVSPELTPQDLPEGLSSSSWRTLMNVTIRLMGERRRITQVQLSYPIKSFPATVRQYIQHITKKKSQTDRWLKWLRDHFYDWGVMTSDYLLRPENLWFQPAREGDPVWRCQRCHTTHLHDALGQCTNCQERLPKQPALLDRVEGQEEDYYTFLASPAAQPFRLHCEELTGQTDYTEAIQRQRLFQDSPITPEVPLVDSIDLLSVTTTMEAGVDIGALLAVMMGNVPPQRFNYQQRVGRAGRRGAGLSVALTVARGRSHDETHFVDPLRMTAAPPPQPYLDVRREAILQRMAAKEVLRLAFETMPPQTREAETDSVHGEFDLAANWPRHRPVVSQWIRQHQPVLTALVDSLIHNTELGAQRQDFIDYLCRDDA</sequence>
<protein>
    <recommendedName>
        <fullName evidence="1">Helicase C-terminal domain-containing protein</fullName>
    </recommendedName>
</protein>
<dbReference type="SMART" id="SM00490">
    <property type="entry name" value="HELICc"/>
    <property type="match status" value="1"/>
</dbReference>
<dbReference type="AlphaFoldDB" id="A0A938B539"/>
<feature type="domain" description="Helicase C-terminal" evidence="1">
    <location>
        <begin position="340"/>
        <end position="432"/>
    </location>
</feature>
<gene>
    <name evidence="2" type="ORF">FJZ47_25470</name>
</gene>
<dbReference type="SUPFAM" id="SSF52540">
    <property type="entry name" value="P-loop containing nucleoside triphosphate hydrolases"/>
    <property type="match status" value="1"/>
</dbReference>
<comment type="caution">
    <text evidence="2">The sequence shown here is derived from an EMBL/GenBank/DDBJ whole genome shotgun (WGS) entry which is preliminary data.</text>
</comment>
<feature type="non-terminal residue" evidence="2">
    <location>
        <position position="1"/>
    </location>
</feature>
<dbReference type="EMBL" id="VGLS01001209">
    <property type="protein sequence ID" value="MBM3227131.1"/>
    <property type="molecule type" value="Genomic_DNA"/>
</dbReference>
<reference evidence="2" key="1">
    <citation type="submission" date="2019-03" db="EMBL/GenBank/DDBJ databases">
        <title>Lake Tanganyika Metagenome-Assembled Genomes (MAGs).</title>
        <authorList>
            <person name="Tran P."/>
        </authorList>
    </citation>
    <scope>NUCLEOTIDE SEQUENCE</scope>
    <source>
        <strain evidence="2">K_DeepCast_65m_m2_066</strain>
    </source>
</reference>
<dbReference type="Pfam" id="PF00271">
    <property type="entry name" value="Helicase_C"/>
    <property type="match status" value="1"/>
</dbReference>